<dbReference type="SUPFAM" id="SSF82866">
    <property type="entry name" value="Multidrug efflux transporter AcrB transmembrane domain"/>
    <property type="match status" value="2"/>
</dbReference>
<dbReference type="PANTHER" id="PTHR33406">
    <property type="entry name" value="MEMBRANE PROTEIN MJ1562-RELATED"/>
    <property type="match status" value="1"/>
</dbReference>
<dbReference type="InterPro" id="IPR050545">
    <property type="entry name" value="Mycobact_MmpL"/>
</dbReference>
<feature type="transmembrane region" description="Helical" evidence="6">
    <location>
        <begin position="742"/>
        <end position="759"/>
    </location>
</feature>
<dbReference type="Pfam" id="PF03176">
    <property type="entry name" value="MMPL"/>
    <property type="match status" value="2"/>
</dbReference>
<dbReference type="InterPro" id="IPR004869">
    <property type="entry name" value="MMPL_dom"/>
</dbReference>
<dbReference type="InterPro" id="IPR000731">
    <property type="entry name" value="SSD"/>
</dbReference>
<dbReference type="Proteomes" id="UP000652681">
    <property type="component" value="Unassembled WGS sequence"/>
</dbReference>
<evidence type="ECO:0000256" key="6">
    <source>
        <dbReference type="SAM" id="Phobius"/>
    </source>
</evidence>
<evidence type="ECO:0000313" key="8">
    <source>
        <dbReference type="EMBL" id="MBC9811489.1"/>
    </source>
</evidence>
<dbReference type="GO" id="GO:0005886">
    <property type="term" value="C:plasma membrane"/>
    <property type="evidence" value="ECO:0007669"/>
    <property type="project" value="UniProtKB-SubCell"/>
</dbReference>
<dbReference type="SUPFAM" id="SSF69593">
    <property type="entry name" value="Glycerol-3-phosphate (1)-acyltransferase"/>
    <property type="match status" value="1"/>
</dbReference>
<dbReference type="InterPro" id="IPR002123">
    <property type="entry name" value="Plipid/glycerol_acylTrfase"/>
</dbReference>
<evidence type="ECO:0000256" key="2">
    <source>
        <dbReference type="ARBA" id="ARBA00022475"/>
    </source>
</evidence>
<dbReference type="PROSITE" id="PS50156">
    <property type="entry name" value="SSD"/>
    <property type="match status" value="1"/>
</dbReference>
<feature type="transmembrane region" description="Helical" evidence="6">
    <location>
        <begin position="289"/>
        <end position="309"/>
    </location>
</feature>
<keyword evidence="5 6" id="KW-0472">Membrane</keyword>
<feature type="transmembrane region" description="Helical" evidence="6">
    <location>
        <begin position="426"/>
        <end position="446"/>
    </location>
</feature>
<feature type="transmembrane region" description="Helical" evidence="6">
    <location>
        <begin position="651"/>
        <end position="668"/>
    </location>
</feature>
<dbReference type="GO" id="GO:0016746">
    <property type="term" value="F:acyltransferase activity"/>
    <property type="evidence" value="ECO:0007669"/>
    <property type="project" value="UniProtKB-KW"/>
</dbReference>
<feature type="transmembrane region" description="Helical" evidence="6">
    <location>
        <begin position="18"/>
        <end position="38"/>
    </location>
</feature>
<comment type="caution">
    <text evidence="8">The sequence shown here is derived from an EMBL/GenBank/DDBJ whole genome shotgun (WGS) entry which is preliminary data.</text>
</comment>
<dbReference type="InterPro" id="IPR041698">
    <property type="entry name" value="Methyltransf_25"/>
</dbReference>
<comment type="subcellular location">
    <subcellularLocation>
        <location evidence="1">Cell membrane</location>
        <topology evidence="1">Multi-pass membrane protein</topology>
    </subcellularLocation>
</comment>
<dbReference type="Gene3D" id="1.20.1640.10">
    <property type="entry name" value="Multidrug efflux transporter AcrB transmembrane domain"/>
    <property type="match status" value="2"/>
</dbReference>
<keyword evidence="2" id="KW-1003">Cell membrane</keyword>
<protein>
    <submittedName>
        <fullName evidence="8">1-acyl-sn-glycerol-3-phosphate acyltransferase</fullName>
    </submittedName>
</protein>
<evidence type="ECO:0000256" key="5">
    <source>
        <dbReference type="ARBA" id="ARBA00023136"/>
    </source>
</evidence>
<evidence type="ECO:0000256" key="3">
    <source>
        <dbReference type="ARBA" id="ARBA00022692"/>
    </source>
</evidence>
<organism evidence="8 9">
    <name type="scientific">Taishania pollutisoli</name>
    <dbReference type="NCBI Taxonomy" id="2766479"/>
    <lineage>
        <taxon>Bacteria</taxon>
        <taxon>Pseudomonadati</taxon>
        <taxon>Bacteroidota</taxon>
        <taxon>Flavobacteriia</taxon>
        <taxon>Flavobacteriales</taxon>
        <taxon>Crocinitomicaceae</taxon>
        <taxon>Taishania</taxon>
    </lineage>
</organism>
<feature type="transmembrane region" description="Helical" evidence="6">
    <location>
        <begin position="384"/>
        <end position="406"/>
    </location>
</feature>
<dbReference type="AlphaFoldDB" id="A0A8J6PHD4"/>
<feature type="transmembrane region" description="Helical" evidence="6">
    <location>
        <begin position="806"/>
        <end position="837"/>
    </location>
</feature>
<keyword evidence="9" id="KW-1185">Reference proteome</keyword>
<accession>A0A8J6PHD4</accession>
<dbReference type="CDD" id="cd02440">
    <property type="entry name" value="AdoMet_MTases"/>
    <property type="match status" value="1"/>
</dbReference>
<dbReference type="CDD" id="cd07989">
    <property type="entry name" value="LPLAT_AGPAT-like"/>
    <property type="match status" value="1"/>
</dbReference>
<sequence>MIGRFFESLTRFFLRSKLLFWIVFTAIVTVLVIGVSRLKVEKDIYSIFPKGKEFQEFSKVIQENNLNKQLVFSFKASDNEEDNFDRLDALSAQLEKQFEKEIGNIQVYRMVDQAMMVEYLQSASIAYLTDTDYKEIAGKLNPEAIKKQLETVKERLTGANSVFIGSYFAKDPLNALGNKMAQFNVQSDSSAYTVENGVVYSYDKSRVFFFADLLIDSKDNEQLKKFDENLKEFANRQTASIDFDVFGVYQISLANAEQIQKDTFITSIISVSLILLLLVVYYRSIVVPFFFLLPAGFGVLSGLGMTGFINPEINAISIATASVLLGIVLDYAFHFYTHYKHSGNLLETVREIGTPMIVGSFTTVAAFAALLFTESIVLRNFGLIALFTLLGAALFTMTALPVILHVTGLKIPNRETRKQPKKTSRLAFRLLILAVAGFTAFCLLKAQGLNFDGDLNNLSFHPKELKDKEQTFTGIHPQSEKRLYIFSNGETLEEAKTVSEQLYEVLQKNKTNYTVSEIISPSPYLVSLTRWEEKSGQWLNFWKQHPDVKHEVADLGSELGFSETAFTPFFKSIEQPEEITSIGEELIQQMGMTRLIHSDGTTHSLLTSIIVSKATVDELKQEIRKVDGVYIMDISEIASGMLTSVKSDFDFLLYFSSSVVFLSLLLVYGRIELALFAFFPMMLSWIWIIGVTSVLDIKFNFVNIILTTFIFGLGDDFSIFITDGLIQKYKINKDSITSYKSAIILSGLTTIIGTGALIFAQHPSIHSIAVVSVIGISTILLITLYVQPGVFHWFVTRRTAEKRGPITFFIFVYSLMLFAYFFLGSMFLTILLIFFVLPFPVKKVKKQQFMNYMISKLAKSTLYAGFQIKKIVLNPEKLDYSNPSIIVANHTSFLDILAVLMLHPKTIIMVKSWVYNSPVFGPFIRYAGYIFVEKGTETNVDVIRQQFDKGYSLVIFPEGTRSKDGEIHRFHKGAFVLSKQLNVPVQPVLLVGLHEVNPKNDVMINAGELYVQPLDKVYPVEGETDKEYTKRVQQMMRTSFAETKRAHARSGYWFSSIMRNYVLKGPVLEWYVRVKFRLERKNFEYYDELIGDRKTIYDIGCGYGYLSYYLHYREPSRNITGLDYDEEKALTAEHALKKNDHLRFEYADVKTYAFQPCDVIFLNDVLHYLPKEGQINVLHKLLEVLNPGGILFIRDGVTDVDGAGSQASSRQVKNTKRTEQLSTKLFKFNKAENDLEFLKISEIKAFAAHNNLSFELVKHSTTTSNVLFVLKKHDR</sequence>
<dbReference type="InterPro" id="IPR029063">
    <property type="entry name" value="SAM-dependent_MTases_sf"/>
</dbReference>
<dbReference type="Pfam" id="PF13649">
    <property type="entry name" value="Methyltransf_25"/>
    <property type="match status" value="1"/>
</dbReference>
<dbReference type="SUPFAM" id="SSF53335">
    <property type="entry name" value="S-adenosyl-L-methionine-dependent methyltransferases"/>
    <property type="match status" value="1"/>
</dbReference>
<name>A0A8J6PHD4_9FLAO</name>
<dbReference type="EMBL" id="JACVEL010000002">
    <property type="protein sequence ID" value="MBC9811489.1"/>
    <property type="molecule type" value="Genomic_DNA"/>
</dbReference>
<dbReference type="RefSeq" id="WP_216713499.1">
    <property type="nucleotide sequence ID" value="NZ_JACVEL010000002.1"/>
</dbReference>
<feature type="transmembrane region" description="Helical" evidence="6">
    <location>
        <begin position="675"/>
        <end position="695"/>
    </location>
</feature>
<evidence type="ECO:0000256" key="4">
    <source>
        <dbReference type="ARBA" id="ARBA00022989"/>
    </source>
</evidence>
<evidence type="ECO:0000256" key="1">
    <source>
        <dbReference type="ARBA" id="ARBA00004651"/>
    </source>
</evidence>
<dbReference type="PANTHER" id="PTHR33406:SF13">
    <property type="entry name" value="MEMBRANE PROTEIN YDFJ"/>
    <property type="match status" value="1"/>
</dbReference>
<keyword evidence="3 6" id="KW-0812">Transmembrane</keyword>
<proteinExistence type="predicted"/>
<keyword evidence="8" id="KW-0808">Transferase</keyword>
<feature type="transmembrane region" description="Helical" evidence="6">
    <location>
        <begin position="765"/>
        <end position="786"/>
    </location>
</feature>
<keyword evidence="4 6" id="KW-1133">Transmembrane helix</keyword>
<reference evidence="8" key="1">
    <citation type="submission" date="2020-09" db="EMBL/GenBank/DDBJ databases">
        <title>Taishania pollutisoli gen. nov., sp. nov., Isolated from Tetrabromobisphenol A-Contaminated Soil.</title>
        <authorList>
            <person name="Chen Q."/>
        </authorList>
    </citation>
    <scope>NUCLEOTIDE SEQUENCE</scope>
    <source>
        <strain evidence="8">CZZ-1</strain>
    </source>
</reference>
<feature type="domain" description="SSD" evidence="7">
    <location>
        <begin position="286"/>
        <end position="406"/>
    </location>
</feature>
<feature type="transmembrane region" description="Helical" evidence="6">
    <location>
        <begin position="264"/>
        <end position="282"/>
    </location>
</feature>
<gene>
    <name evidence="8" type="ORF">H9Y05_03280</name>
</gene>
<feature type="transmembrane region" description="Helical" evidence="6">
    <location>
        <begin position="701"/>
        <end position="721"/>
    </location>
</feature>
<dbReference type="Pfam" id="PF01553">
    <property type="entry name" value="Acyltransferase"/>
    <property type="match status" value="1"/>
</dbReference>
<feature type="transmembrane region" description="Helical" evidence="6">
    <location>
        <begin position="315"/>
        <end position="336"/>
    </location>
</feature>
<evidence type="ECO:0000259" key="7">
    <source>
        <dbReference type="PROSITE" id="PS50156"/>
    </source>
</evidence>
<dbReference type="Gene3D" id="3.40.50.150">
    <property type="entry name" value="Vaccinia Virus protein VP39"/>
    <property type="match status" value="1"/>
</dbReference>
<evidence type="ECO:0000313" key="9">
    <source>
        <dbReference type="Proteomes" id="UP000652681"/>
    </source>
</evidence>
<feature type="transmembrane region" description="Helical" evidence="6">
    <location>
        <begin position="357"/>
        <end position="378"/>
    </location>
</feature>
<keyword evidence="8" id="KW-0012">Acyltransferase</keyword>
<dbReference type="SMART" id="SM00563">
    <property type="entry name" value="PlsC"/>
    <property type="match status" value="1"/>
</dbReference>